<reference evidence="1" key="1">
    <citation type="journal article" date="2015" name="Nature">
        <title>Complex archaea that bridge the gap between prokaryotes and eukaryotes.</title>
        <authorList>
            <person name="Spang A."/>
            <person name="Saw J.H."/>
            <person name="Jorgensen S.L."/>
            <person name="Zaremba-Niedzwiedzka K."/>
            <person name="Martijn J."/>
            <person name="Lind A.E."/>
            <person name="van Eijk R."/>
            <person name="Schleper C."/>
            <person name="Guy L."/>
            <person name="Ettema T.J."/>
        </authorList>
    </citation>
    <scope>NUCLEOTIDE SEQUENCE</scope>
</reference>
<accession>A0A0F9CVQ6</accession>
<dbReference type="EMBL" id="LAZR01044715">
    <property type="protein sequence ID" value="KKL03983.1"/>
    <property type="molecule type" value="Genomic_DNA"/>
</dbReference>
<name>A0A0F9CVQ6_9ZZZZ</name>
<proteinExistence type="predicted"/>
<organism evidence="1">
    <name type="scientific">marine sediment metagenome</name>
    <dbReference type="NCBI Taxonomy" id="412755"/>
    <lineage>
        <taxon>unclassified sequences</taxon>
        <taxon>metagenomes</taxon>
        <taxon>ecological metagenomes</taxon>
    </lineage>
</organism>
<sequence length="145" mass="15446">MFPIGGILRPGGVFVEDVVEEHIGTGSVWQTIKFFLDGTFGEAEADCTGAFTLYTQQWWRGAPIVDIGLLFEVRGASISVGVFDAEGAAVGVWVVINDVCWGVHRPGGKGGDPGTDQVVAVMEIRDIATETIQATFNVDLTATKT</sequence>
<protein>
    <submittedName>
        <fullName evidence="1">Uncharacterized protein</fullName>
    </submittedName>
</protein>
<evidence type="ECO:0000313" key="1">
    <source>
        <dbReference type="EMBL" id="KKL03983.1"/>
    </source>
</evidence>
<comment type="caution">
    <text evidence="1">The sequence shown here is derived from an EMBL/GenBank/DDBJ whole genome shotgun (WGS) entry which is preliminary data.</text>
</comment>
<dbReference type="AlphaFoldDB" id="A0A0F9CVQ6"/>
<gene>
    <name evidence="1" type="ORF">LCGC14_2620620</name>
</gene>